<evidence type="ECO:0000256" key="8">
    <source>
        <dbReference type="ARBA" id="ARBA00023126"/>
    </source>
</evidence>
<evidence type="ECO:0000256" key="10">
    <source>
        <dbReference type="HAMAP-Rule" id="MF_00493"/>
    </source>
</evidence>
<comment type="caution">
    <text evidence="11">The sequence shown here is derived from an EMBL/GenBank/DDBJ whole genome shotgun (WGS) entry which is preliminary data.</text>
</comment>
<dbReference type="Gene3D" id="3.20.20.70">
    <property type="entry name" value="Aldolase class I"/>
    <property type="match status" value="1"/>
</dbReference>
<gene>
    <name evidence="10" type="primary">tal</name>
    <name evidence="11" type="ORF">G7043_39980</name>
</gene>
<keyword evidence="12" id="KW-1185">Reference proteome</keyword>
<dbReference type="UniPathway" id="UPA00115">
    <property type="reaction ID" value="UER00414"/>
</dbReference>
<dbReference type="GO" id="GO:0005975">
    <property type="term" value="P:carbohydrate metabolic process"/>
    <property type="evidence" value="ECO:0007669"/>
    <property type="project" value="InterPro"/>
</dbReference>
<evidence type="ECO:0000256" key="4">
    <source>
        <dbReference type="ARBA" id="ARBA00008426"/>
    </source>
</evidence>
<name>A0A7C9RYC1_9PSEU</name>
<comment type="function">
    <text evidence="1 10">Transaldolase is important for the balance of metabolites in the pentose-phosphate pathway.</text>
</comment>
<comment type="catalytic activity">
    <reaction evidence="10">
        <text>D-sedoheptulose 7-phosphate + D-glyceraldehyde 3-phosphate = D-erythrose 4-phosphate + beta-D-fructose 6-phosphate</text>
        <dbReference type="Rhea" id="RHEA:17053"/>
        <dbReference type="ChEBI" id="CHEBI:16897"/>
        <dbReference type="ChEBI" id="CHEBI:57483"/>
        <dbReference type="ChEBI" id="CHEBI:57634"/>
        <dbReference type="ChEBI" id="CHEBI:59776"/>
        <dbReference type="EC" id="2.2.1.2"/>
    </reaction>
</comment>
<dbReference type="EMBL" id="JAAMPJ010000015">
    <property type="protein sequence ID" value="NGY65106.1"/>
    <property type="molecule type" value="Genomic_DNA"/>
</dbReference>
<comment type="similarity">
    <text evidence="4 10">Belongs to the transaldolase family. Type 2 subfamily.</text>
</comment>
<reference evidence="11 12" key="1">
    <citation type="submission" date="2020-03" db="EMBL/GenBank/DDBJ databases">
        <title>Isolation and identification of active actinomycetes.</title>
        <authorList>
            <person name="Sun X."/>
        </authorList>
    </citation>
    <scope>NUCLEOTIDE SEQUENCE [LARGE SCALE GENOMIC DNA]</scope>
    <source>
        <strain evidence="11 12">NEAU-D13</strain>
    </source>
</reference>
<dbReference type="InterPro" id="IPR004732">
    <property type="entry name" value="Transaldolase_2"/>
</dbReference>
<dbReference type="PANTHER" id="PTHR10683">
    <property type="entry name" value="TRANSALDOLASE"/>
    <property type="match status" value="1"/>
</dbReference>
<proteinExistence type="inferred from homology"/>
<dbReference type="GO" id="GO:0004801">
    <property type="term" value="F:transaldolase activity"/>
    <property type="evidence" value="ECO:0007669"/>
    <property type="project" value="UniProtKB-UniRule"/>
</dbReference>
<evidence type="ECO:0000256" key="5">
    <source>
        <dbReference type="ARBA" id="ARBA00013151"/>
    </source>
</evidence>
<comment type="pathway">
    <text evidence="3 10">Carbohydrate degradation; pentose phosphate pathway; D-glyceraldehyde 3-phosphate and beta-D-fructose 6-phosphate from D-ribose 5-phosphate and D-xylulose 5-phosphate (non-oxidative stage): step 2/3.</text>
</comment>
<comment type="caution">
    <text evidence="10">Lacks conserved residue(s) required for the propagation of feature annotation.</text>
</comment>
<dbReference type="Pfam" id="PF00923">
    <property type="entry name" value="TAL_FSA"/>
    <property type="match status" value="1"/>
</dbReference>
<evidence type="ECO:0000256" key="9">
    <source>
        <dbReference type="ARBA" id="ARBA00023270"/>
    </source>
</evidence>
<dbReference type="Proteomes" id="UP000481360">
    <property type="component" value="Unassembled WGS sequence"/>
</dbReference>
<dbReference type="SUPFAM" id="SSF51569">
    <property type="entry name" value="Aldolase"/>
    <property type="match status" value="1"/>
</dbReference>
<sequence>MSCQHVTPARTESSNWLDDLSRRQLSDGSFAALVRDRHVRGATLSLAAFAKTLVDSDVYLPQIQELALREVSADEALRALIAYDARWACDVLQEVYVRSSGVDGRICVDLDPRSAHDTDRIVAEAKALWWLVDRPNLVVGIAATRPGLSAITACLAEGISVNATQICSRTRYADVLPEHDEAQQVEDDSVAVVNTAWYQLDLELGKALHSRGRTP</sequence>
<evidence type="ECO:0000256" key="6">
    <source>
        <dbReference type="ARBA" id="ARBA00022490"/>
    </source>
</evidence>
<protein>
    <recommendedName>
        <fullName evidence="5 10">Transaldolase</fullName>
        <ecNumber evidence="5 10">2.2.1.2</ecNumber>
    </recommendedName>
</protein>
<evidence type="ECO:0000256" key="2">
    <source>
        <dbReference type="ARBA" id="ARBA00004496"/>
    </source>
</evidence>
<keyword evidence="8 10" id="KW-0570">Pentose shunt</keyword>
<organism evidence="11 12">
    <name type="scientific">Lentzea alba</name>
    <dbReference type="NCBI Taxonomy" id="2714351"/>
    <lineage>
        <taxon>Bacteria</taxon>
        <taxon>Bacillati</taxon>
        <taxon>Actinomycetota</taxon>
        <taxon>Actinomycetes</taxon>
        <taxon>Pseudonocardiales</taxon>
        <taxon>Pseudonocardiaceae</taxon>
        <taxon>Lentzea</taxon>
    </lineage>
</organism>
<evidence type="ECO:0000313" key="12">
    <source>
        <dbReference type="Proteomes" id="UP000481360"/>
    </source>
</evidence>
<dbReference type="GO" id="GO:0006098">
    <property type="term" value="P:pentose-phosphate shunt"/>
    <property type="evidence" value="ECO:0007669"/>
    <property type="project" value="UniProtKB-UniRule"/>
</dbReference>
<keyword evidence="7 10" id="KW-0808">Transferase</keyword>
<dbReference type="PANTHER" id="PTHR10683:SF31">
    <property type="entry name" value="TRANSALDOLASE"/>
    <property type="match status" value="1"/>
</dbReference>
<evidence type="ECO:0000256" key="3">
    <source>
        <dbReference type="ARBA" id="ARBA00004857"/>
    </source>
</evidence>
<dbReference type="HAMAP" id="MF_00493">
    <property type="entry name" value="Transaldolase_2"/>
    <property type="match status" value="1"/>
</dbReference>
<dbReference type="RefSeq" id="WP_166053936.1">
    <property type="nucleotide sequence ID" value="NZ_JAAMPJ010000015.1"/>
</dbReference>
<keyword evidence="9 10" id="KW-0704">Schiff base</keyword>
<evidence type="ECO:0000256" key="1">
    <source>
        <dbReference type="ARBA" id="ARBA00003518"/>
    </source>
</evidence>
<evidence type="ECO:0000313" key="11">
    <source>
        <dbReference type="EMBL" id="NGY65106.1"/>
    </source>
</evidence>
<evidence type="ECO:0000256" key="7">
    <source>
        <dbReference type="ARBA" id="ARBA00022679"/>
    </source>
</evidence>
<dbReference type="GO" id="GO:0005737">
    <property type="term" value="C:cytoplasm"/>
    <property type="evidence" value="ECO:0007669"/>
    <property type="project" value="UniProtKB-SubCell"/>
</dbReference>
<accession>A0A7C9RYC1</accession>
<dbReference type="EC" id="2.2.1.2" evidence="5 10"/>
<dbReference type="AlphaFoldDB" id="A0A7C9RYC1"/>
<comment type="subcellular location">
    <subcellularLocation>
        <location evidence="2 10">Cytoplasm</location>
    </subcellularLocation>
</comment>
<dbReference type="InterPro" id="IPR013785">
    <property type="entry name" value="Aldolase_TIM"/>
</dbReference>
<keyword evidence="6 10" id="KW-0963">Cytoplasm</keyword>
<dbReference type="InterPro" id="IPR001585">
    <property type="entry name" value="TAL/FSA"/>
</dbReference>